<dbReference type="EMBL" id="CP133006">
    <property type="protein sequence ID" value="WZG08950.1"/>
    <property type="molecule type" value="Genomic_DNA"/>
</dbReference>
<dbReference type="RefSeq" id="WP_341636882.1">
    <property type="nucleotide sequence ID" value="NZ_CP133006.1"/>
</dbReference>
<evidence type="ECO:0000313" key="1">
    <source>
        <dbReference type="EMBL" id="WZG08950.1"/>
    </source>
</evidence>
<name>A0ABZ2W9X2_9STAP</name>
<accession>A0ABZ2W9X2</accession>
<gene>
    <name evidence="1" type="ORF">SHJJP9002_000852</name>
</gene>
<reference evidence="1 2" key="1">
    <citation type="journal article" date="2024" name="ISME J.">
        <title>Staphylococcus epidermidis bacteriocin A37 kills natural competitors with a unique mechanism of action.</title>
        <authorList>
            <person name="Puls J.S."/>
            <person name="Winnerling B."/>
            <person name="Power J.J."/>
            <person name="Kruger A.M."/>
            <person name="Brajtenbach D."/>
            <person name="Johnson M."/>
            <person name="Bilici K."/>
            <person name="Camus L."/>
            <person name="Fliesswasser T."/>
            <person name="Schneider T."/>
            <person name="Sahl H.G."/>
            <person name="Ghosal D."/>
            <person name="Kubitscheck U."/>
            <person name="Heilbronner S."/>
            <person name="Grein F."/>
        </authorList>
    </citation>
    <scope>NUCLEOTIDE SEQUENCE [LARGE SCALE GENOMIC DNA]</scope>
    <source>
        <strain evidence="1 2">SCK7</strain>
    </source>
</reference>
<keyword evidence="2" id="KW-1185">Reference proteome</keyword>
<dbReference type="Proteomes" id="UP001468345">
    <property type="component" value="Chromosome"/>
</dbReference>
<sequence>MERVRYDLTEKELDVESHYLKTLNRVEKDEYLNSKVFRKRNRLNKFNGKDIEYFAVKTELRDENNYLNTLSQEEKVKYNILSSVEQHGIIKRYRVSKGIIEEPIIKIPGIKELSKPVPEPEVYDFDDIESRIIEIESDILVAESIDEMFERRRKSEIYLSPGESKFYHARSKISSYVDELREILFDIQKKHPNFKVATHYTEVPINYYNKRYFDAINELTKDVDVDSLTSYEIEEIRAESIEYEYEILKSQPTKAPPKNSTTSKTKKDTKLVEYVRSVEDSLDKGVIDNDYAKQAIINYLEANL</sequence>
<evidence type="ECO:0000313" key="2">
    <source>
        <dbReference type="Proteomes" id="UP001468345"/>
    </source>
</evidence>
<protein>
    <submittedName>
        <fullName evidence="1">Uncharacterized protein</fullName>
    </submittedName>
</protein>
<proteinExistence type="predicted"/>
<organism evidence="1 2">
    <name type="scientific">Staphylococcus casei</name>
    <dbReference type="NCBI Taxonomy" id="201828"/>
    <lineage>
        <taxon>Bacteria</taxon>
        <taxon>Bacillati</taxon>
        <taxon>Bacillota</taxon>
        <taxon>Bacilli</taxon>
        <taxon>Bacillales</taxon>
        <taxon>Staphylococcaceae</taxon>
        <taxon>Staphylococcus</taxon>
    </lineage>
</organism>